<proteinExistence type="predicted"/>
<dbReference type="Gene3D" id="1.10.3730.20">
    <property type="match status" value="1"/>
</dbReference>
<dbReference type="PANTHER" id="PTHR30561">
    <property type="entry name" value="SMR FAMILY PROTON-DEPENDENT DRUG EFFLUX TRANSPORTER SUGE"/>
    <property type="match status" value="1"/>
</dbReference>
<organism evidence="7 8">
    <name type="scientific">Clostridium facile</name>
    <dbReference type="NCBI Taxonomy" id="2763035"/>
    <lineage>
        <taxon>Bacteria</taxon>
        <taxon>Bacillati</taxon>
        <taxon>Bacillota</taxon>
        <taxon>Clostridia</taxon>
        <taxon>Eubacteriales</taxon>
        <taxon>Clostridiaceae</taxon>
        <taxon>Clostridium</taxon>
    </lineage>
</organism>
<evidence type="ECO:0000256" key="6">
    <source>
        <dbReference type="SAM" id="Phobius"/>
    </source>
</evidence>
<evidence type="ECO:0000256" key="3">
    <source>
        <dbReference type="ARBA" id="ARBA00022692"/>
    </source>
</evidence>
<evidence type="ECO:0000256" key="1">
    <source>
        <dbReference type="ARBA" id="ARBA00004651"/>
    </source>
</evidence>
<keyword evidence="2" id="KW-1003">Cell membrane</keyword>
<feature type="transmembrane region" description="Helical" evidence="6">
    <location>
        <begin position="41"/>
        <end position="62"/>
    </location>
</feature>
<keyword evidence="8" id="KW-1185">Reference proteome</keyword>
<feature type="transmembrane region" description="Helical" evidence="6">
    <location>
        <begin position="97"/>
        <end position="115"/>
    </location>
</feature>
<comment type="subcellular location">
    <subcellularLocation>
        <location evidence="1">Cell membrane</location>
        <topology evidence="1">Multi-pass membrane protein</topology>
    </subcellularLocation>
</comment>
<keyword evidence="5 6" id="KW-0472">Membrane</keyword>
<dbReference type="InterPro" id="IPR000390">
    <property type="entry name" value="Small_drug/metabolite_transptr"/>
</dbReference>
<name>A0ABR7IP32_9CLOT</name>
<evidence type="ECO:0000313" key="8">
    <source>
        <dbReference type="Proteomes" id="UP000649151"/>
    </source>
</evidence>
<evidence type="ECO:0008006" key="9">
    <source>
        <dbReference type="Google" id="ProtNLM"/>
    </source>
</evidence>
<evidence type="ECO:0000256" key="2">
    <source>
        <dbReference type="ARBA" id="ARBA00022475"/>
    </source>
</evidence>
<protein>
    <recommendedName>
        <fullName evidence="9">4-amino-4-deoxy-L-arabinose-phosphoundecaprenol flippase subunit ArnF</fullName>
    </recommendedName>
</protein>
<feature type="transmembrane region" description="Helical" evidence="6">
    <location>
        <begin position="71"/>
        <end position="91"/>
    </location>
</feature>
<keyword evidence="3 6" id="KW-0812">Transmembrane</keyword>
<reference evidence="7 8" key="1">
    <citation type="submission" date="2020-08" db="EMBL/GenBank/DDBJ databases">
        <title>Genome public.</title>
        <authorList>
            <person name="Liu C."/>
            <person name="Sun Q."/>
        </authorList>
    </citation>
    <scope>NUCLEOTIDE SEQUENCE [LARGE SCALE GENOMIC DNA]</scope>
    <source>
        <strain evidence="7 8">NSJ-27</strain>
    </source>
</reference>
<evidence type="ECO:0000256" key="5">
    <source>
        <dbReference type="ARBA" id="ARBA00023136"/>
    </source>
</evidence>
<dbReference type="EMBL" id="JACOQK010000001">
    <property type="protein sequence ID" value="MBC5786872.1"/>
    <property type="molecule type" value="Genomic_DNA"/>
</dbReference>
<evidence type="ECO:0000256" key="4">
    <source>
        <dbReference type="ARBA" id="ARBA00022989"/>
    </source>
</evidence>
<accession>A0ABR7IP32</accession>
<evidence type="ECO:0000313" key="7">
    <source>
        <dbReference type="EMBL" id="MBC5786872.1"/>
    </source>
</evidence>
<dbReference type="PANTHER" id="PTHR30561:SF9">
    <property type="entry name" value="4-AMINO-4-DEOXY-L-ARABINOSE-PHOSPHOUNDECAPRENOL FLIPPASE SUBUNIT ARNF-RELATED"/>
    <property type="match status" value="1"/>
</dbReference>
<gene>
    <name evidence="7" type="ORF">H8Z77_02395</name>
</gene>
<dbReference type="SUPFAM" id="SSF103481">
    <property type="entry name" value="Multidrug resistance efflux transporter EmrE"/>
    <property type="match status" value="1"/>
</dbReference>
<comment type="caution">
    <text evidence="7">The sequence shown here is derived from an EMBL/GenBank/DDBJ whole genome shotgun (WGS) entry which is preliminary data.</text>
</comment>
<dbReference type="InterPro" id="IPR037185">
    <property type="entry name" value="EmrE-like"/>
</dbReference>
<sequence>MQYIIAALYILLSCSGLVLFKLGSQTGISLGVSSGIFSFKISLISIFGMLCYISSFLIYLVLVSKFDLSKIYPITTGIIFIGVMVASVLFLHESVSWVQILASGLILIGVVLLSLKR</sequence>
<dbReference type="RefSeq" id="WP_069988499.1">
    <property type="nucleotide sequence ID" value="NZ_JACOQK010000001.1"/>
</dbReference>
<dbReference type="Proteomes" id="UP000649151">
    <property type="component" value="Unassembled WGS sequence"/>
</dbReference>
<keyword evidence="4 6" id="KW-1133">Transmembrane helix</keyword>